<proteinExistence type="predicted"/>
<dbReference type="KEGG" id="saqu:EJC51_22230"/>
<dbReference type="PANTHER" id="PTHR43441">
    <property type="entry name" value="RIBOSOMAL-PROTEIN-SERINE ACETYLTRANSFERASE"/>
    <property type="match status" value="1"/>
</dbReference>
<dbReference type="GO" id="GO:0008999">
    <property type="term" value="F:protein-N-terminal-alanine acetyltransferase activity"/>
    <property type="evidence" value="ECO:0007669"/>
    <property type="project" value="TreeGrafter"/>
</dbReference>
<dbReference type="Gene3D" id="3.40.630.30">
    <property type="match status" value="1"/>
</dbReference>
<dbReference type="AlphaFoldDB" id="A0A3Q9C1V5"/>
<dbReference type="InterPro" id="IPR016181">
    <property type="entry name" value="Acyl_CoA_acyltransferase"/>
</dbReference>
<dbReference type="GO" id="GO:1990189">
    <property type="term" value="F:protein N-terminal-serine acetyltransferase activity"/>
    <property type="evidence" value="ECO:0007669"/>
    <property type="project" value="TreeGrafter"/>
</dbReference>
<dbReference type="Pfam" id="PF13302">
    <property type="entry name" value="Acetyltransf_3"/>
    <property type="match status" value="1"/>
</dbReference>
<keyword evidence="3" id="KW-0808">Transferase</keyword>
<name>A0A3Q9C1V5_9ACTN</name>
<accession>A0A3Q9C1V5</accession>
<dbReference type="InterPro" id="IPR051908">
    <property type="entry name" value="Ribosomal_N-acetyltransferase"/>
</dbReference>
<dbReference type="GO" id="GO:0005737">
    <property type="term" value="C:cytoplasm"/>
    <property type="evidence" value="ECO:0007669"/>
    <property type="project" value="TreeGrafter"/>
</dbReference>
<evidence type="ECO:0000259" key="2">
    <source>
        <dbReference type="PROSITE" id="PS51186"/>
    </source>
</evidence>
<dbReference type="PANTHER" id="PTHR43441:SF10">
    <property type="entry name" value="ACETYLTRANSFERASE"/>
    <property type="match status" value="1"/>
</dbReference>
<feature type="domain" description="N-acetyltransferase" evidence="2">
    <location>
        <begin position="45"/>
        <end position="186"/>
    </location>
</feature>
<keyword evidence="4" id="KW-1185">Reference proteome</keyword>
<dbReference type="InterPro" id="IPR000182">
    <property type="entry name" value="GNAT_dom"/>
</dbReference>
<protein>
    <submittedName>
        <fullName evidence="3">N-acetyltransferase</fullName>
    </submittedName>
</protein>
<dbReference type="PROSITE" id="PS51186">
    <property type="entry name" value="GNAT"/>
    <property type="match status" value="1"/>
</dbReference>
<gene>
    <name evidence="3" type="ORF">EJC51_22230</name>
</gene>
<evidence type="ECO:0000313" key="4">
    <source>
        <dbReference type="Proteomes" id="UP000280197"/>
    </source>
</evidence>
<dbReference type="RefSeq" id="WP_126272703.1">
    <property type="nucleotide sequence ID" value="NZ_CP034463.1"/>
</dbReference>
<evidence type="ECO:0000313" key="3">
    <source>
        <dbReference type="EMBL" id="AZP18562.1"/>
    </source>
</evidence>
<dbReference type="Proteomes" id="UP000280197">
    <property type="component" value="Chromosome"/>
</dbReference>
<dbReference type="EMBL" id="CP034463">
    <property type="protein sequence ID" value="AZP18562.1"/>
    <property type="molecule type" value="Genomic_DNA"/>
</dbReference>
<feature type="region of interest" description="Disordered" evidence="1">
    <location>
        <begin position="1"/>
        <end position="23"/>
    </location>
</feature>
<sequence length="202" mass="22095">MAHTSERTPSHQPAPELLGHGLRLSPWDPDSAADAATWLRARADPEFRRWNTPLVQVTDLDEAHASLRAVTERMADGESVSFRVADAASGTTLGHIGVNAIDQVMSVARVGYWVLPEARGHRVATRALVLAARWAFTDLGLYRLELGHALGHEASCRVAERSGFRYEGTLRGAMFESGTLDAFRDVHLHARLSTDPEPAGPR</sequence>
<evidence type="ECO:0000256" key="1">
    <source>
        <dbReference type="SAM" id="MobiDB-lite"/>
    </source>
</evidence>
<organism evidence="3 4">
    <name type="scientific">Streptomyces aquilus</name>
    <dbReference type="NCBI Taxonomy" id="2548456"/>
    <lineage>
        <taxon>Bacteria</taxon>
        <taxon>Bacillati</taxon>
        <taxon>Actinomycetota</taxon>
        <taxon>Actinomycetes</taxon>
        <taxon>Kitasatosporales</taxon>
        <taxon>Streptomycetaceae</taxon>
        <taxon>Streptomyces</taxon>
    </lineage>
</organism>
<reference evidence="3 4" key="1">
    <citation type="submission" date="2018-12" db="EMBL/GenBank/DDBJ databases">
        <authorList>
            <person name="Li K."/>
        </authorList>
    </citation>
    <scope>NUCLEOTIDE SEQUENCE [LARGE SCALE GENOMIC DNA]</scope>
    <source>
        <strain evidence="4">CR22</strain>
    </source>
</reference>
<dbReference type="SUPFAM" id="SSF55729">
    <property type="entry name" value="Acyl-CoA N-acyltransferases (Nat)"/>
    <property type="match status" value="1"/>
</dbReference>